<evidence type="ECO:0000256" key="1">
    <source>
        <dbReference type="ARBA" id="ARBA00022723"/>
    </source>
</evidence>
<proteinExistence type="predicted"/>
<evidence type="ECO:0000256" key="6">
    <source>
        <dbReference type="ARBA" id="ARBA00052558"/>
    </source>
</evidence>
<dbReference type="Pfam" id="PF03352">
    <property type="entry name" value="Adenine_glyco"/>
    <property type="match status" value="1"/>
</dbReference>
<evidence type="ECO:0000256" key="8">
    <source>
        <dbReference type="ARBA" id="ARBA00066766"/>
    </source>
</evidence>
<comment type="catalytic activity">
    <reaction evidence="6">
        <text>Hydrolysis of alkylated DNA, releasing 3-methyladenine.</text>
        <dbReference type="EC" id="3.2.2.20"/>
    </reaction>
</comment>
<keyword evidence="3" id="KW-0378">Hydrolase</keyword>
<comment type="function">
    <text evidence="7">Hydrolysis of the deoxyribose N-glycosidic bond to excise 3-methyladenine from the damaged DNA polymer formed by alkylation lesions.</text>
</comment>
<dbReference type="FunFam" id="1.10.340.30:FF:000009">
    <property type="entry name" value="DNA-3-methyladenine glycosylase I"/>
    <property type="match status" value="1"/>
</dbReference>
<dbReference type="NCBIfam" id="TIGR00624">
    <property type="entry name" value="tag"/>
    <property type="match status" value="1"/>
</dbReference>
<evidence type="ECO:0000256" key="3">
    <source>
        <dbReference type="ARBA" id="ARBA00022801"/>
    </source>
</evidence>
<dbReference type="PANTHER" id="PTHR30037:SF4">
    <property type="entry name" value="DNA-3-METHYLADENINE GLYCOSYLASE I"/>
    <property type="match status" value="1"/>
</dbReference>
<keyword evidence="11" id="KW-1185">Reference proteome</keyword>
<sequence length="548" mass="61324">MPWVAALRCPVQPGNLEHSLCSLQLSQHFITQVRGCHREAQLGASQQVGLGDGTRQGAHTQDVLLARGYRDGTARVQQVEGMRCLQHHFVARQRQRLVQFDQALGFAFIEVEQFEQLVDVGVFEVVGGLLHFVLVEHVAVGDFAERAVSPHQVVDRIHALQVHGQALETVGDLAGHRVALDTARLLEVSELRHFHAIEPDFPAQAPGAQGRRFPVVFDKTDVVDQWVQAHMLERAQVQFLEVVRVRLQYHLELVVMLQTVRVFAVAAVSRATTGLHISGVPGFRADGPQECSGVESAGAYFHIVGLKYHTTLLGPVLLEGEDQVLEGTHGWRRLAHEIHLLLGLRFKEREYTRFGRATIPWSLMPRCFWCSEDPLYMAYHDQEWGTPLRDAQGLFELLLLEGFQAGLSWITVLRKREHYRKVLFGFDAQRLAKLTDAEIEALMLDPGIVRNRLKLNATRRNAAAWLALEDPVGLLWSFVGGVPKVNHFKDRSEVPAITPEAEAMSKALKKAGFTFVGPTICYAFMQASGMVMDHTQDCDRYADLANAG</sequence>
<dbReference type="InterPro" id="IPR005019">
    <property type="entry name" value="Adenine_glyco"/>
</dbReference>
<comment type="caution">
    <text evidence="10">The sequence shown here is derived from an EMBL/GenBank/DDBJ whole genome shotgun (WGS) entry which is preliminary data.</text>
</comment>
<dbReference type="EMBL" id="RBQF01000230">
    <property type="protein sequence ID" value="RMP06859.1"/>
    <property type="molecule type" value="Genomic_DNA"/>
</dbReference>
<feature type="binding site" evidence="9">
    <location>
        <position position="380"/>
    </location>
    <ligand>
        <name>Zn(2+)</name>
        <dbReference type="ChEBI" id="CHEBI:29105"/>
    </ligand>
</feature>
<accession>A0A3M4AJ00</accession>
<dbReference type="InterPro" id="IPR011257">
    <property type="entry name" value="DNA_glycosylase"/>
</dbReference>
<protein>
    <recommendedName>
        <fullName evidence="8">DNA-3-methyladenine glycosylase I</fullName>
        <ecNumber evidence="8">3.2.2.20</ecNumber>
    </recommendedName>
</protein>
<dbReference type="EC" id="3.2.2.20" evidence="8"/>
<evidence type="ECO:0000256" key="7">
    <source>
        <dbReference type="ARBA" id="ARBA00057608"/>
    </source>
</evidence>
<keyword evidence="5" id="KW-0234">DNA repair</keyword>
<dbReference type="GO" id="GO:0008725">
    <property type="term" value="F:DNA-3-methyladenine glycosylase activity"/>
    <property type="evidence" value="ECO:0007669"/>
    <property type="project" value="UniProtKB-EC"/>
</dbReference>
<feature type="binding site" evidence="9">
    <location>
        <position position="367"/>
    </location>
    <ligand>
        <name>Zn(2+)</name>
        <dbReference type="ChEBI" id="CHEBI:29105"/>
    </ligand>
</feature>
<evidence type="ECO:0000256" key="4">
    <source>
        <dbReference type="ARBA" id="ARBA00022833"/>
    </source>
</evidence>
<keyword evidence="4 9" id="KW-0862">Zinc</keyword>
<name>A0A3M4AJ00_PSEMA</name>
<evidence type="ECO:0000256" key="2">
    <source>
        <dbReference type="ARBA" id="ARBA00022763"/>
    </source>
</evidence>
<dbReference type="InterPro" id="IPR004597">
    <property type="entry name" value="Tag"/>
</dbReference>
<dbReference type="PANTHER" id="PTHR30037">
    <property type="entry name" value="DNA-3-METHYLADENINE GLYCOSYLASE 1"/>
    <property type="match status" value="1"/>
</dbReference>
<keyword evidence="2" id="KW-0227">DNA damage</keyword>
<dbReference type="GO" id="GO:0046872">
    <property type="term" value="F:metal ion binding"/>
    <property type="evidence" value="ECO:0007669"/>
    <property type="project" value="UniProtKB-KW"/>
</dbReference>
<dbReference type="GO" id="GO:0006284">
    <property type="term" value="P:base-excision repair"/>
    <property type="evidence" value="ECO:0007669"/>
    <property type="project" value="InterPro"/>
</dbReference>
<evidence type="ECO:0000313" key="11">
    <source>
        <dbReference type="Proteomes" id="UP000276587"/>
    </source>
</evidence>
<dbReference type="SUPFAM" id="SSF48150">
    <property type="entry name" value="DNA-glycosylase"/>
    <property type="match status" value="1"/>
</dbReference>
<dbReference type="Gene3D" id="1.10.340.30">
    <property type="entry name" value="Hypothetical protein, domain 2"/>
    <property type="match status" value="1"/>
</dbReference>
<dbReference type="InterPro" id="IPR052891">
    <property type="entry name" value="DNA-3mA_glycosylase"/>
</dbReference>
<evidence type="ECO:0000256" key="5">
    <source>
        <dbReference type="ARBA" id="ARBA00023204"/>
    </source>
</evidence>
<evidence type="ECO:0000256" key="9">
    <source>
        <dbReference type="PIRSR" id="PIRSR604597-1"/>
    </source>
</evidence>
<feature type="binding site" evidence="9">
    <location>
        <position position="538"/>
    </location>
    <ligand>
        <name>Zn(2+)</name>
        <dbReference type="ChEBI" id="CHEBI:29105"/>
    </ligand>
</feature>
<evidence type="ECO:0000313" key="10">
    <source>
        <dbReference type="EMBL" id="RMP06859.1"/>
    </source>
</evidence>
<feature type="binding site" evidence="9">
    <location>
        <position position="534"/>
    </location>
    <ligand>
        <name>Zn(2+)</name>
        <dbReference type="ChEBI" id="CHEBI:29105"/>
    </ligand>
</feature>
<dbReference type="Proteomes" id="UP000276587">
    <property type="component" value="Unassembled WGS sequence"/>
</dbReference>
<gene>
    <name evidence="10" type="ORF">ALQ29_05199</name>
</gene>
<keyword evidence="1 9" id="KW-0479">Metal-binding</keyword>
<organism evidence="10 11">
    <name type="scientific">Pseudomonas marginalis pv. marginalis</name>
    <dbReference type="NCBI Taxonomy" id="97473"/>
    <lineage>
        <taxon>Bacteria</taxon>
        <taxon>Pseudomonadati</taxon>
        <taxon>Pseudomonadota</taxon>
        <taxon>Gammaproteobacteria</taxon>
        <taxon>Pseudomonadales</taxon>
        <taxon>Pseudomonadaceae</taxon>
        <taxon>Pseudomonas</taxon>
    </lineage>
</organism>
<reference evidence="10 11" key="1">
    <citation type="submission" date="2018-08" db="EMBL/GenBank/DDBJ databases">
        <title>Recombination of ecologically and evolutionarily significant loci maintains genetic cohesion in the Pseudomonas syringae species complex.</title>
        <authorList>
            <person name="Dillon M."/>
            <person name="Thakur S."/>
            <person name="Almeida R.N.D."/>
            <person name="Weir B.S."/>
            <person name="Guttman D.S."/>
        </authorList>
    </citation>
    <scope>NUCLEOTIDE SEQUENCE [LARGE SCALE GENOMIC DNA]</scope>
    <source>
        <strain evidence="10 11">ICMP 3555</strain>
    </source>
</reference>
<dbReference type="AlphaFoldDB" id="A0A3M4AJ00"/>